<feature type="domain" description="CAAX prenyl protease 2/Lysostaphin resistance protein A-like" evidence="2">
    <location>
        <begin position="212"/>
        <end position="299"/>
    </location>
</feature>
<protein>
    <submittedName>
        <fullName evidence="3">Abi domain-containing protein</fullName>
    </submittedName>
</protein>
<keyword evidence="1" id="KW-1133">Transmembrane helix</keyword>
<evidence type="ECO:0000256" key="1">
    <source>
        <dbReference type="SAM" id="Phobius"/>
    </source>
</evidence>
<dbReference type="AlphaFoldDB" id="A0A1Q3BRR9"/>
<dbReference type="Proteomes" id="UP000187406">
    <property type="component" value="Unassembled WGS sequence"/>
</dbReference>
<accession>A0A1Q3BRR9</accession>
<dbReference type="EMBL" id="BDDD01000807">
    <property type="protein sequence ID" value="GAV70433.1"/>
    <property type="molecule type" value="Genomic_DNA"/>
</dbReference>
<keyword evidence="4" id="KW-1185">Reference proteome</keyword>
<evidence type="ECO:0000313" key="3">
    <source>
        <dbReference type="EMBL" id="GAV70433.1"/>
    </source>
</evidence>
<feature type="transmembrane region" description="Helical" evidence="1">
    <location>
        <begin position="234"/>
        <end position="259"/>
    </location>
</feature>
<feature type="transmembrane region" description="Helical" evidence="1">
    <location>
        <begin position="92"/>
        <end position="112"/>
    </location>
</feature>
<feature type="transmembrane region" description="Helical" evidence="1">
    <location>
        <begin position="200"/>
        <end position="222"/>
    </location>
</feature>
<dbReference type="STRING" id="3775.A0A1Q3BRR9"/>
<feature type="transmembrane region" description="Helical" evidence="1">
    <location>
        <begin position="265"/>
        <end position="283"/>
    </location>
</feature>
<keyword evidence="1" id="KW-0472">Membrane</keyword>
<dbReference type="GO" id="GO:0004175">
    <property type="term" value="F:endopeptidase activity"/>
    <property type="evidence" value="ECO:0007669"/>
    <property type="project" value="UniProtKB-ARBA"/>
</dbReference>
<dbReference type="InParanoid" id="A0A1Q3BRR9"/>
<evidence type="ECO:0000313" key="4">
    <source>
        <dbReference type="Proteomes" id="UP000187406"/>
    </source>
</evidence>
<reference evidence="4" key="1">
    <citation type="submission" date="2016-04" db="EMBL/GenBank/DDBJ databases">
        <title>Cephalotus genome sequencing.</title>
        <authorList>
            <person name="Fukushima K."/>
            <person name="Hasebe M."/>
            <person name="Fang X."/>
        </authorList>
    </citation>
    <scope>NUCLEOTIDE SEQUENCE [LARGE SCALE GENOMIC DNA]</scope>
    <source>
        <strain evidence="4">cv. St1</strain>
    </source>
</reference>
<proteinExistence type="predicted"/>
<feature type="transmembrane region" description="Helical" evidence="1">
    <location>
        <begin position="166"/>
        <end position="188"/>
    </location>
</feature>
<keyword evidence="1" id="KW-0812">Transmembrane</keyword>
<dbReference type="GO" id="GO:0080120">
    <property type="term" value="P:CAAX-box protein maturation"/>
    <property type="evidence" value="ECO:0007669"/>
    <property type="project" value="UniProtKB-ARBA"/>
</dbReference>
<comment type="caution">
    <text evidence="3">The sequence shown here is derived from an EMBL/GenBank/DDBJ whole genome shotgun (WGS) entry which is preliminary data.</text>
</comment>
<dbReference type="FunCoup" id="A0A1Q3BRR9">
    <property type="interactions" value="841"/>
</dbReference>
<dbReference type="InterPro" id="IPR003675">
    <property type="entry name" value="Rce1/LyrA-like_dom"/>
</dbReference>
<dbReference type="OrthoDB" id="1742244at2759"/>
<dbReference type="PANTHER" id="PTHR43592">
    <property type="entry name" value="CAAX AMINO TERMINAL PROTEASE"/>
    <property type="match status" value="1"/>
</dbReference>
<dbReference type="Pfam" id="PF02517">
    <property type="entry name" value="Rce1-like"/>
    <property type="match status" value="1"/>
</dbReference>
<name>A0A1Q3BRR9_CEPFO</name>
<dbReference type="PANTHER" id="PTHR43592:SF4">
    <property type="entry name" value="CAAX AMINO TERMINAL PROTEASE FAMILY PROTEIN"/>
    <property type="match status" value="1"/>
</dbReference>
<sequence>MNLVLWPTVKLVHPKPATLASFDGNRKKAHIEFPFDSQFGSIFKSQVSVKPASLKCFCIKNEVTDNPTKGFSVLASEIPWESGNLWSTMATYIFILHIPLGIGGLSISAYVLKQPVMDPQTQALSLLVVQILELTGTLLLLKATSKPQYNLKNFFKADKSPEKRNWLLASALGFLVLISLVFLTSLLADTFVGHKAVNPILKEILLSSNLSKVACVLVYCIITPLLEEGVYRGFLLTSLAATMNWLPAVLISSAIFSAAHFSGENFIQLFVTGCVLGCSYCWTGNLSSSILVHSLYNALTLTVTFLP</sequence>
<organism evidence="3 4">
    <name type="scientific">Cephalotus follicularis</name>
    <name type="common">Albany pitcher plant</name>
    <dbReference type="NCBI Taxonomy" id="3775"/>
    <lineage>
        <taxon>Eukaryota</taxon>
        <taxon>Viridiplantae</taxon>
        <taxon>Streptophyta</taxon>
        <taxon>Embryophyta</taxon>
        <taxon>Tracheophyta</taxon>
        <taxon>Spermatophyta</taxon>
        <taxon>Magnoliopsida</taxon>
        <taxon>eudicotyledons</taxon>
        <taxon>Gunneridae</taxon>
        <taxon>Pentapetalae</taxon>
        <taxon>rosids</taxon>
        <taxon>fabids</taxon>
        <taxon>Oxalidales</taxon>
        <taxon>Cephalotaceae</taxon>
        <taxon>Cephalotus</taxon>
    </lineage>
</organism>
<evidence type="ECO:0000259" key="2">
    <source>
        <dbReference type="Pfam" id="PF02517"/>
    </source>
</evidence>
<gene>
    <name evidence="3" type="ORF">CFOL_v3_13931</name>
</gene>